<evidence type="ECO:0000313" key="3">
    <source>
        <dbReference type="Proteomes" id="UP000314294"/>
    </source>
</evidence>
<evidence type="ECO:0000256" key="1">
    <source>
        <dbReference type="SAM" id="MobiDB-lite"/>
    </source>
</evidence>
<proteinExistence type="predicted"/>
<feature type="region of interest" description="Disordered" evidence="1">
    <location>
        <begin position="1"/>
        <end position="26"/>
    </location>
</feature>
<reference evidence="2 3" key="1">
    <citation type="submission" date="2019-03" db="EMBL/GenBank/DDBJ databases">
        <title>First draft genome of Liparis tanakae, snailfish: a comprehensive survey of snailfish specific genes.</title>
        <authorList>
            <person name="Kim W."/>
            <person name="Song I."/>
            <person name="Jeong J.-H."/>
            <person name="Kim D."/>
            <person name="Kim S."/>
            <person name="Ryu S."/>
            <person name="Song J.Y."/>
            <person name="Lee S.K."/>
        </authorList>
    </citation>
    <scope>NUCLEOTIDE SEQUENCE [LARGE SCALE GENOMIC DNA]</scope>
    <source>
        <tissue evidence="2">Muscle</tissue>
    </source>
</reference>
<keyword evidence="3" id="KW-1185">Reference proteome</keyword>
<sequence>MTSSMFARRQTSPFMPGEEKGPQCPSAISGCLNTVRTRPTIDSPTEERSTLSASTVTRNKSRGWCKLWAAGRRPSVRPSTPGSVAVPLARLRFAGQPPSSWGPRTASRHEEPIDVGDISIRCGRAGQTAAGRRTDGFTAVEVTSLCKLIPFSDLNATELRLLTLTRPGNVRTYQRWVPGDGTPALS</sequence>
<dbReference type="Proteomes" id="UP000314294">
    <property type="component" value="Unassembled WGS sequence"/>
</dbReference>
<name>A0A4Z2I353_9TELE</name>
<accession>A0A4Z2I353</accession>
<gene>
    <name evidence="2" type="ORF">EYF80_018024</name>
</gene>
<dbReference type="AlphaFoldDB" id="A0A4Z2I353"/>
<comment type="caution">
    <text evidence="2">The sequence shown here is derived from an EMBL/GenBank/DDBJ whole genome shotgun (WGS) entry which is preliminary data.</text>
</comment>
<organism evidence="2 3">
    <name type="scientific">Liparis tanakae</name>
    <name type="common">Tanaka's snailfish</name>
    <dbReference type="NCBI Taxonomy" id="230148"/>
    <lineage>
        <taxon>Eukaryota</taxon>
        <taxon>Metazoa</taxon>
        <taxon>Chordata</taxon>
        <taxon>Craniata</taxon>
        <taxon>Vertebrata</taxon>
        <taxon>Euteleostomi</taxon>
        <taxon>Actinopterygii</taxon>
        <taxon>Neopterygii</taxon>
        <taxon>Teleostei</taxon>
        <taxon>Neoteleostei</taxon>
        <taxon>Acanthomorphata</taxon>
        <taxon>Eupercaria</taxon>
        <taxon>Perciformes</taxon>
        <taxon>Cottioidei</taxon>
        <taxon>Cottales</taxon>
        <taxon>Liparidae</taxon>
        <taxon>Liparis</taxon>
    </lineage>
</organism>
<feature type="compositionally biased region" description="Polar residues" evidence="1">
    <location>
        <begin position="1"/>
        <end position="13"/>
    </location>
</feature>
<dbReference type="EMBL" id="SRLO01000146">
    <property type="protein sequence ID" value="TNN71673.1"/>
    <property type="molecule type" value="Genomic_DNA"/>
</dbReference>
<protein>
    <submittedName>
        <fullName evidence="2">Uncharacterized protein</fullName>
    </submittedName>
</protein>
<evidence type="ECO:0000313" key="2">
    <source>
        <dbReference type="EMBL" id="TNN71673.1"/>
    </source>
</evidence>